<organism evidence="9 10">
    <name type="scientific">Sulfurimonas gotlandica (strain DSM 19862 / JCM 16533 / GD1)</name>
    <dbReference type="NCBI Taxonomy" id="929558"/>
    <lineage>
        <taxon>Bacteria</taxon>
        <taxon>Pseudomonadati</taxon>
        <taxon>Campylobacterota</taxon>
        <taxon>Epsilonproteobacteria</taxon>
        <taxon>Campylobacterales</taxon>
        <taxon>Sulfurimonadaceae</taxon>
        <taxon>Sulfurimonas</taxon>
    </lineage>
</organism>
<evidence type="ECO:0000256" key="6">
    <source>
        <dbReference type="SAM" id="Phobius"/>
    </source>
</evidence>
<keyword evidence="10" id="KW-1185">Reference proteome</keyword>
<feature type="transmembrane region" description="Helical" evidence="6">
    <location>
        <begin position="916"/>
        <end position="937"/>
    </location>
</feature>
<reference evidence="9 10" key="1">
    <citation type="journal article" date="2012" name="Proc. Natl. Acad. Sci. U.S.A.">
        <title>Genome and physiology of a model Epsilonproteobacterium responsible for sulfide detoxification in marine oxygen depletion zones.</title>
        <authorList>
            <person name="Grote J."/>
            <person name="Schott T."/>
            <person name="Bruckner C.G."/>
            <person name="Glockner F.O."/>
            <person name="Jost G."/>
            <person name="Teeling H."/>
            <person name="Labrenz M."/>
            <person name="Jurgens K."/>
        </authorList>
    </citation>
    <scope>NUCLEOTIDE SEQUENCE [LARGE SCALE GENOMIC DNA]</scope>
    <source>
        <strain evidence="9 10">GD1</strain>
    </source>
</reference>
<dbReference type="Pfam" id="PF05140">
    <property type="entry name" value="ResB"/>
    <property type="match status" value="1"/>
</dbReference>
<evidence type="ECO:0000313" key="10">
    <source>
        <dbReference type="Proteomes" id="UP000006431"/>
    </source>
</evidence>
<accession>H1FRI2</accession>
<evidence type="ECO:0000259" key="8">
    <source>
        <dbReference type="Pfam" id="PF05140"/>
    </source>
</evidence>
<dbReference type="OrthoDB" id="9814290at2"/>
<dbReference type="RefSeq" id="WP_008338345.1">
    <property type="nucleotide sequence ID" value="NZ_AFRZ01000001.1"/>
</dbReference>
<dbReference type="GO" id="GO:0017004">
    <property type="term" value="P:cytochrome complex assembly"/>
    <property type="evidence" value="ECO:0007669"/>
    <property type="project" value="UniProtKB-KW"/>
</dbReference>
<dbReference type="Pfam" id="PF01578">
    <property type="entry name" value="Cytochrom_C_asm"/>
    <property type="match status" value="1"/>
</dbReference>
<sequence>MKQLLSILNSMKTMAVLMSIFAFAIGYATFVENDYGTITAKADIYNARWFEVLMGLLTINLILNIYKYKMYTFKKAPIFIFHVAFIIIIIGASITRYVGYEGTMHIREGASSSTMTSSDTYFTVDAKVGSKHEITSQTLYLSKKSTNSLSSSLEIEGKKVNVEMIEYIPDAVETTVEDKTGIPMASMMVTGSGKGEPVSLSEGEFYESDNFVLDFNSGKKFDKMVVSLFVEDDKFFMNHPMTLSYLKMDDQSKGTLEASAKQPFTIRTLFSTAGGGFVLRTFYPHASKKIVTNPNASPQRPGYDGLRFKITVDDISRDVLIFGQSGRMAKEYHNEVNGVDVHLSYGSKKLQLPFEIKLKEFQLDRYPGSMSPASYASEVILIDKEQNIEMPYRIFMNNILEHRGYRFFQSSYDQDEKGTILSVNNDPGTLPTYIGYFLLTLGMMWSLFSKSNRFAQLAKRAKKAADEKAVGAIIALGLVLSLTPSYAEDLNPTIKTIISFDKDHAEKFGELVIQDSGGRMKPMDTLSTEILAKIHRGASVKIGDYKLDSNQVILGMMVKPDAYRDIKIIYTKNPEVNKLIGTVSDAKYASFAQFFSDPSNMNGYKLAELVDAAVRKEPKHRNMLDKAILKVDERVNIAYSVYTGALMKMWPKPNDANNKWYPTIEALQTFSPENAERLRGVAVKYFTSIDDALANGNWADANTAVTKLAEYQKFYGADVYPSKNRIKAEMFYNKAYIFETLYPFYLLLGFILLILSFVKILKPAFNIAIFSKVTLGLLVVFFVAHTFGLGLRWYISGHAPWSNGYESMIYIGWATVLAGFIFSKRSSMTMASTAVLAGLILFVAHLNWMDPQVTNLVPVLNSYWLSIHVAVITASYGFLGLGALLGFVSVLLFILKTDKNSKHITLSIKELNSINEMALMVGLMLLTIGNFLGGVWANESWGRYWGWDPKETWALVTILVYAVVVHLRFIKSIYSEFNFAVISLMAYTSVIMTYFGVNYYLAGLHSYAKGDPVPVPDFVPITYAIIFVLVALAFRNRKLA</sequence>
<gene>
    <name evidence="9" type="ORF">SMGD1_0008</name>
</gene>
<feature type="transmembrane region" description="Helical" evidence="6">
    <location>
        <begin position="869"/>
        <end position="895"/>
    </location>
</feature>
<evidence type="ECO:0000256" key="3">
    <source>
        <dbReference type="ARBA" id="ARBA00022748"/>
    </source>
</evidence>
<feature type="transmembrane region" description="Helical" evidence="6">
    <location>
        <begin position="773"/>
        <end position="795"/>
    </location>
</feature>
<dbReference type="STRING" id="929558.SMGD1_0008"/>
<feature type="transmembrane region" description="Helical" evidence="6">
    <location>
        <begin position="977"/>
        <end position="997"/>
    </location>
</feature>
<feature type="transmembrane region" description="Helical" evidence="6">
    <location>
        <begin position="12"/>
        <end position="29"/>
    </location>
</feature>
<evidence type="ECO:0000256" key="5">
    <source>
        <dbReference type="ARBA" id="ARBA00023136"/>
    </source>
</evidence>
<feature type="transmembrane region" description="Helical" evidence="6">
    <location>
        <begin position="807"/>
        <end position="823"/>
    </location>
</feature>
<feature type="transmembrane region" description="Helical" evidence="6">
    <location>
        <begin position="742"/>
        <end position="761"/>
    </location>
</feature>
<evidence type="ECO:0000313" key="9">
    <source>
        <dbReference type="EMBL" id="EHP28535.1"/>
    </source>
</evidence>
<feature type="transmembrane region" description="Helical" evidence="6">
    <location>
        <begin position="952"/>
        <end position="970"/>
    </location>
</feature>
<keyword evidence="5 6" id="KW-0472">Membrane</keyword>
<feature type="domain" description="Cytochrome c assembly protein" evidence="7">
    <location>
        <begin position="801"/>
        <end position="1005"/>
    </location>
</feature>
<feature type="transmembrane region" description="Helical" evidence="6">
    <location>
        <begin position="469"/>
        <end position="487"/>
    </location>
</feature>
<comment type="subcellular location">
    <subcellularLocation>
        <location evidence="1">Membrane</location>
        <topology evidence="1">Multi-pass membrane protein</topology>
    </subcellularLocation>
</comment>
<dbReference type="HOGENOM" id="CLU_008710_0_0_7"/>
<dbReference type="Proteomes" id="UP000006431">
    <property type="component" value="Unassembled WGS sequence"/>
</dbReference>
<evidence type="ECO:0000256" key="2">
    <source>
        <dbReference type="ARBA" id="ARBA00022692"/>
    </source>
</evidence>
<keyword evidence="4 6" id="KW-1133">Transmembrane helix</keyword>
<feature type="transmembrane region" description="Helical" evidence="6">
    <location>
        <begin position="1017"/>
        <end position="1034"/>
    </location>
</feature>
<dbReference type="PANTHER" id="PTHR30071:SF1">
    <property type="entry name" value="CYTOCHROME B_B6 PROTEIN-RELATED"/>
    <property type="match status" value="1"/>
</dbReference>
<evidence type="ECO:0000256" key="4">
    <source>
        <dbReference type="ARBA" id="ARBA00022989"/>
    </source>
</evidence>
<dbReference type="InterPro" id="IPR007816">
    <property type="entry name" value="ResB-like_domain"/>
</dbReference>
<feature type="transmembrane region" description="Helical" evidence="6">
    <location>
        <begin position="830"/>
        <end position="849"/>
    </location>
</feature>
<comment type="caution">
    <text evidence="9">The sequence shown here is derived from an EMBL/GenBank/DDBJ whole genome shotgun (WGS) entry which is preliminary data.</text>
</comment>
<dbReference type="EMBL" id="AFRZ01000001">
    <property type="protein sequence ID" value="EHP28535.1"/>
    <property type="molecule type" value="Genomic_DNA"/>
</dbReference>
<dbReference type="GO" id="GO:0005886">
    <property type="term" value="C:plasma membrane"/>
    <property type="evidence" value="ECO:0007669"/>
    <property type="project" value="TreeGrafter"/>
</dbReference>
<evidence type="ECO:0000259" key="7">
    <source>
        <dbReference type="Pfam" id="PF01578"/>
    </source>
</evidence>
<dbReference type="InterPro" id="IPR045062">
    <property type="entry name" value="Cyt_c_biogenesis_CcsA/CcmC"/>
</dbReference>
<dbReference type="eggNOG" id="COG1333">
    <property type="taxonomic scope" value="Bacteria"/>
</dbReference>
<feature type="transmembrane region" description="Helical" evidence="6">
    <location>
        <begin position="49"/>
        <end position="66"/>
    </location>
</feature>
<dbReference type="GO" id="GO:0020037">
    <property type="term" value="F:heme binding"/>
    <property type="evidence" value="ECO:0007669"/>
    <property type="project" value="InterPro"/>
</dbReference>
<dbReference type="InterPro" id="IPR002541">
    <property type="entry name" value="Cyt_c_assembly"/>
</dbReference>
<protein>
    <submittedName>
        <fullName evidence="9">Cytochrome C assembly protein</fullName>
    </submittedName>
</protein>
<dbReference type="PATRIC" id="fig|929558.5.peg.7"/>
<evidence type="ECO:0000256" key="1">
    <source>
        <dbReference type="ARBA" id="ARBA00004141"/>
    </source>
</evidence>
<accession>B6BL82</accession>
<dbReference type="PANTHER" id="PTHR30071">
    <property type="entry name" value="HEME EXPORTER PROTEIN C"/>
    <property type="match status" value="1"/>
</dbReference>
<keyword evidence="2 6" id="KW-0812">Transmembrane</keyword>
<feature type="transmembrane region" description="Helical" evidence="6">
    <location>
        <begin position="430"/>
        <end position="448"/>
    </location>
</feature>
<name>B6BL82_SULGG</name>
<feature type="transmembrane region" description="Helical" evidence="6">
    <location>
        <begin position="78"/>
        <end position="98"/>
    </location>
</feature>
<proteinExistence type="predicted"/>
<feature type="domain" description="ResB-like" evidence="8">
    <location>
        <begin position="342"/>
        <end position="417"/>
    </location>
</feature>
<keyword evidence="3" id="KW-0201">Cytochrome c-type biogenesis</keyword>
<dbReference type="eggNOG" id="COG0755">
    <property type="taxonomic scope" value="Bacteria"/>
</dbReference>
<dbReference type="AlphaFoldDB" id="B6BL82"/>